<evidence type="ECO:0000313" key="2">
    <source>
        <dbReference type="EMBL" id="KAF4688236.1"/>
    </source>
</evidence>
<dbReference type="EMBL" id="JABANP010000158">
    <property type="protein sequence ID" value="KAF4688238.1"/>
    <property type="molecule type" value="Genomic_DNA"/>
</dbReference>
<dbReference type="SUPFAM" id="SSF52540">
    <property type="entry name" value="P-loop containing nucleoside triphosphate hydrolases"/>
    <property type="match status" value="1"/>
</dbReference>
<sequence length="492" mass="55086">MEYLDIEAVASSPSQPPSGAAGPEDTASIGDFIIPDSSQVTIFGTQAVGEGSQTQQYGLSGFNIPNDAPLRASPDYSCFYLITWSHPCDGSESLLRPELDLTKADFGKVIQEAFKEHDVPLLYFCVASEKHSDSKTHYHAATRSSRRHRWRRIARWLLRHRVAVGFKAFKSYLASYKYCVKEDVAPFLSEGHPPYPSEPLQRELRIVDEKQEAGEGCKIRRLSDIAGWVVSRKLKTEREFLAAASKEKNLKSFILDHRDTPGTMLKRIWGMESAERDLIRASKSRMQILEETADSDVCACNGVTSSAIETILTRNEVPVHSFVRAIRRTLINGRSRNHNLMLAGPSACGKSYLIKHISVLFKAVGLSSGSYPLAILDECKPEIFVLDDFRVYQQQAGFAISDCLCFLEGKTPFVVPLPKTSNRADVLYYDDAPVIATVPGPFNCRHLSQEENRMLNERFAWITLNNPIPIDRRVDLPPCGSCFAKLILSYND</sequence>
<protein>
    <submittedName>
        <fullName evidence="4">Uncharacterized protein</fullName>
    </submittedName>
</protein>
<feature type="compositionally biased region" description="Low complexity" evidence="1">
    <location>
        <begin position="8"/>
        <end position="23"/>
    </location>
</feature>
<comment type="caution">
    <text evidence="4">The sequence shown here is derived from an EMBL/GenBank/DDBJ whole genome shotgun (WGS) entry which is preliminary data.</text>
</comment>
<proteinExistence type="predicted"/>
<dbReference type="Gene3D" id="3.40.1310.20">
    <property type="match status" value="1"/>
</dbReference>
<dbReference type="EMBL" id="JABANP010000158">
    <property type="protein sequence ID" value="KAF4688236.1"/>
    <property type="molecule type" value="Genomic_DNA"/>
</dbReference>
<name>A0A7J6NWT1_PEROL</name>
<dbReference type="AlphaFoldDB" id="A0A7J6NWT1"/>
<gene>
    <name evidence="2" type="ORF">FOZ60_002989</name>
    <name evidence="3" type="ORF">FOZ60_002990</name>
    <name evidence="4" type="ORF">FOZ60_002991</name>
</gene>
<dbReference type="EMBL" id="JABANP010000158">
    <property type="protein sequence ID" value="KAF4688237.1"/>
    <property type="molecule type" value="Genomic_DNA"/>
</dbReference>
<dbReference type="Proteomes" id="UP000541610">
    <property type="component" value="Unassembled WGS sequence"/>
</dbReference>
<organism evidence="4 5">
    <name type="scientific">Perkinsus olseni</name>
    <name type="common">Perkinsus atlanticus</name>
    <dbReference type="NCBI Taxonomy" id="32597"/>
    <lineage>
        <taxon>Eukaryota</taxon>
        <taxon>Sar</taxon>
        <taxon>Alveolata</taxon>
        <taxon>Perkinsozoa</taxon>
        <taxon>Perkinsea</taxon>
        <taxon>Perkinsida</taxon>
        <taxon>Perkinsidae</taxon>
        <taxon>Perkinsus</taxon>
    </lineage>
</organism>
<reference evidence="4 5" key="1">
    <citation type="submission" date="2020-04" db="EMBL/GenBank/DDBJ databases">
        <title>Perkinsus olseni comparative genomics.</title>
        <authorList>
            <person name="Bogema D.R."/>
        </authorList>
    </citation>
    <scope>NUCLEOTIDE SEQUENCE [LARGE SCALE GENOMIC DNA]</scope>
    <source>
        <strain evidence="4">00978-12</strain>
    </source>
</reference>
<feature type="region of interest" description="Disordered" evidence="1">
    <location>
        <begin position="1"/>
        <end position="28"/>
    </location>
</feature>
<dbReference type="OrthoDB" id="5968250at2759"/>
<dbReference type="InterPro" id="IPR027417">
    <property type="entry name" value="P-loop_NTPase"/>
</dbReference>
<accession>A0A7J6NWT1</accession>
<dbReference type="Gene3D" id="3.40.50.300">
    <property type="entry name" value="P-loop containing nucleotide triphosphate hydrolases"/>
    <property type="match status" value="1"/>
</dbReference>
<evidence type="ECO:0000313" key="4">
    <source>
        <dbReference type="EMBL" id="KAF4688238.1"/>
    </source>
</evidence>
<evidence type="ECO:0000313" key="5">
    <source>
        <dbReference type="Proteomes" id="UP000541610"/>
    </source>
</evidence>
<evidence type="ECO:0000256" key="1">
    <source>
        <dbReference type="SAM" id="MobiDB-lite"/>
    </source>
</evidence>
<evidence type="ECO:0000313" key="3">
    <source>
        <dbReference type="EMBL" id="KAF4688237.1"/>
    </source>
</evidence>